<evidence type="ECO:0000313" key="5">
    <source>
        <dbReference type="Proteomes" id="UP001152803"/>
    </source>
</evidence>
<evidence type="ECO:0000256" key="1">
    <source>
        <dbReference type="ARBA" id="ARBA00022553"/>
    </source>
</evidence>
<feature type="region of interest" description="Disordered" evidence="2">
    <location>
        <begin position="142"/>
        <end position="203"/>
    </location>
</feature>
<dbReference type="Gene3D" id="3.40.50.10140">
    <property type="entry name" value="Toll/interleukin-1 receptor homology (TIR) domain"/>
    <property type="match status" value="1"/>
</dbReference>
<dbReference type="PANTHER" id="PTHR16267:SF12">
    <property type="entry name" value="PHOSPHOINOSITIDE 3-KINASE ADAPTER PROTEIN 1"/>
    <property type="match status" value="1"/>
</dbReference>
<feature type="compositionally biased region" description="Pro residues" evidence="2">
    <location>
        <begin position="860"/>
        <end position="874"/>
    </location>
</feature>
<keyword evidence="1" id="KW-0597">Phosphoprotein</keyword>
<dbReference type="InterPro" id="IPR017893">
    <property type="entry name" value="DBB_domain"/>
</dbReference>
<proteinExistence type="predicted"/>
<feature type="domain" description="DBB" evidence="3">
    <location>
        <begin position="225"/>
        <end position="361"/>
    </location>
</feature>
<dbReference type="Pfam" id="PF14545">
    <property type="entry name" value="DBB"/>
    <property type="match status" value="1"/>
</dbReference>
<name>A0A9Q1HKG7_CONCO</name>
<dbReference type="GO" id="GO:0005102">
    <property type="term" value="F:signaling receptor binding"/>
    <property type="evidence" value="ECO:0007669"/>
    <property type="project" value="TreeGrafter"/>
</dbReference>
<dbReference type="InterPro" id="IPR041340">
    <property type="entry name" value="PIK3AP1_TIR"/>
</dbReference>
<organism evidence="4 5">
    <name type="scientific">Conger conger</name>
    <name type="common">Conger eel</name>
    <name type="synonym">Muraena conger</name>
    <dbReference type="NCBI Taxonomy" id="82655"/>
    <lineage>
        <taxon>Eukaryota</taxon>
        <taxon>Metazoa</taxon>
        <taxon>Chordata</taxon>
        <taxon>Craniata</taxon>
        <taxon>Vertebrata</taxon>
        <taxon>Euteleostomi</taxon>
        <taxon>Actinopterygii</taxon>
        <taxon>Neopterygii</taxon>
        <taxon>Teleostei</taxon>
        <taxon>Anguilliformes</taxon>
        <taxon>Congridae</taxon>
        <taxon>Conger</taxon>
    </lineage>
</organism>
<dbReference type="PANTHER" id="PTHR16267">
    <property type="entry name" value="BANK1/PIK3AP1 FAMILY MEMBER"/>
    <property type="match status" value="1"/>
</dbReference>
<feature type="compositionally biased region" description="Pro residues" evidence="2">
    <location>
        <begin position="591"/>
        <end position="601"/>
    </location>
</feature>
<feature type="compositionally biased region" description="Pro residues" evidence="2">
    <location>
        <begin position="812"/>
        <end position="834"/>
    </location>
</feature>
<sequence length="874" mass="98109">MTEPAASASSSPCEVRILYTGEAEDWAFYLREVLRSSGRLSQEAVVLHPLSSATLQQHEQELVRESGSVVLLLSAAFVDFLRDPEVLATYQDIFHPPSKMVLLFCGVSENEVLEEPFQHWHSWRKLFTDDDPAQYISTVMDALSDPGSSEPEAERDGAVAEAETETETETALEPEPETGPQTPTEELQPPEPPPETEPVPQHGCMVSRGAQIQPTASAQEPCLCIQPSRIQCGSQVNIFFILRCKMDPQARAEVEFSCQDCIPKREPGVFENEYTISVKSPDMPPGTVLVSLFCNDSVVCSRPIAYFTSMGEISSYLETALNPADFMCQAFNITSNRTEALDKLLTNSLRSRIPCNGLCIFGVSQVEEENMSTYERKEELPTILHFAAKFGLKELASLLLQCPGALQAYSVANKYGDYPNNMAEKHGFSDLRQFMDKYLETADKIKSPVTQSVTEEGDEEVYEPMAGGSQEMPFVPGCSEDIYESMMELDPDCMEDLYEDMDQALRQSLNPEEALLRKFFQGTTERHFTENEEEQREEEEEEEEEAEEEEGENAMSGEEEEEDPYNLCFPDQIYDTVDEHFGYVPDVTNRPPAPIPRPSVPTQPEDTKTYISRVFHEKPSDHRNTLTPGGPYSVPARPVRDRPSSSTYDPYAGMRTPGQRQLISLQERVKVGDLNVDDAVQEFKAWQQNQDKRSQSLRFQQENLKRLRDSINRRQKKQGKTGKDIEITAPLPPGQHGDSILQVECSVYETTSRSLTLPPTTRPPGRPMQRGSWQNGSSSSLSSEGSNRLSTHSTLSYSSGADADFEDSMDPLLPPRPPRSDPPPILPPPRVPPRIPERIPENPMMERYVLGPARSLPRLPQRPPSPPPIPRRTR</sequence>
<dbReference type="GO" id="GO:0005829">
    <property type="term" value="C:cytosol"/>
    <property type="evidence" value="ECO:0007669"/>
    <property type="project" value="TreeGrafter"/>
</dbReference>
<feature type="compositionally biased region" description="Low complexity" evidence="2">
    <location>
        <begin position="767"/>
        <end position="790"/>
    </location>
</feature>
<dbReference type="InterPro" id="IPR052446">
    <property type="entry name" value="B-cell_PI3K-Signaling_Adptrs"/>
</dbReference>
<feature type="region of interest" description="Disordered" evidence="2">
    <location>
        <begin position="521"/>
        <end position="567"/>
    </location>
</feature>
<feature type="region of interest" description="Disordered" evidence="2">
    <location>
        <begin position="687"/>
        <end position="739"/>
    </location>
</feature>
<keyword evidence="5" id="KW-1185">Reference proteome</keyword>
<feature type="compositionally biased region" description="Basic and acidic residues" evidence="2">
    <location>
        <begin position="614"/>
        <end position="624"/>
    </location>
</feature>
<feature type="compositionally biased region" description="Acidic residues" evidence="2">
    <location>
        <begin position="162"/>
        <end position="176"/>
    </location>
</feature>
<dbReference type="EMBL" id="JAFJMO010000018">
    <property type="protein sequence ID" value="KAJ8250155.1"/>
    <property type="molecule type" value="Genomic_DNA"/>
</dbReference>
<reference evidence="4" key="1">
    <citation type="journal article" date="2023" name="Science">
        <title>Genome structures resolve the early diversification of teleost fishes.</title>
        <authorList>
            <person name="Parey E."/>
            <person name="Louis A."/>
            <person name="Montfort J."/>
            <person name="Bouchez O."/>
            <person name="Roques C."/>
            <person name="Iampietro C."/>
            <person name="Lluch J."/>
            <person name="Castinel A."/>
            <person name="Donnadieu C."/>
            <person name="Desvignes T."/>
            <person name="Floi Bucao C."/>
            <person name="Jouanno E."/>
            <person name="Wen M."/>
            <person name="Mejri S."/>
            <person name="Dirks R."/>
            <person name="Jansen H."/>
            <person name="Henkel C."/>
            <person name="Chen W.J."/>
            <person name="Zahm M."/>
            <person name="Cabau C."/>
            <person name="Klopp C."/>
            <person name="Thompson A.W."/>
            <person name="Robinson-Rechavi M."/>
            <person name="Braasch I."/>
            <person name="Lecointre G."/>
            <person name="Bobe J."/>
            <person name="Postlethwait J.H."/>
            <person name="Berthelot C."/>
            <person name="Roest Crollius H."/>
            <person name="Guiguen Y."/>
        </authorList>
    </citation>
    <scope>NUCLEOTIDE SEQUENCE</scope>
    <source>
        <strain evidence="4">Concon-B</strain>
    </source>
</reference>
<evidence type="ECO:0000259" key="3">
    <source>
        <dbReference type="PROSITE" id="PS51376"/>
    </source>
</evidence>
<feature type="compositionally biased region" description="Low complexity" evidence="2">
    <location>
        <begin position="177"/>
        <end position="187"/>
    </location>
</feature>
<dbReference type="Proteomes" id="UP001152803">
    <property type="component" value="Unassembled WGS sequence"/>
</dbReference>
<dbReference type="Pfam" id="PF18567">
    <property type="entry name" value="TIR_3"/>
    <property type="match status" value="1"/>
</dbReference>
<feature type="region of interest" description="Disordered" evidence="2">
    <location>
        <begin position="582"/>
        <end position="657"/>
    </location>
</feature>
<evidence type="ECO:0000256" key="2">
    <source>
        <dbReference type="SAM" id="MobiDB-lite"/>
    </source>
</evidence>
<accession>A0A9Q1HKG7</accession>
<dbReference type="AlphaFoldDB" id="A0A9Q1HKG7"/>
<comment type="caution">
    <text evidence="4">The sequence shown here is derived from an EMBL/GenBank/DDBJ whole genome shotgun (WGS) entry which is preliminary data.</text>
</comment>
<gene>
    <name evidence="4" type="ORF">COCON_G00220770</name>
</gene>
<dbReference type="PROSITE" id="PS51376">
    <property type="entry name" value="DBB"/>
    <property type="match status" value="1"/>
</dbReference>
<feature type="compositionally biased region" description="Basic and acidic residues" evidence="2">
    <location>
        <begin position="703"/>
        <end position="712"/>
    </location>
</feature>
<dbReference type="OrthoDB" id="8192811at2759"/>
<dbReference type="GO" id="GO:0036312">
    <property type="term" value="F:phosphatidylinositol 3-kinase regulatory subunit binding"/>
    <property type="evidence" value="ECO:0007669"/>
    <property type="project" value="TreeGrafter"/>
</dbReference>
<feature type="compositionally biased region" description="Acidic residues" evidence="2">
    <location>
        <begin position="531"/>
        <end position="564"/>
    </location>
</feature>
<feature type="region of interest" description="Disordered" evidence="2">
    <location>
        <begin position="751"/>
        <end position="874"/>
    </location>
</feature>
<evidence type="ECO:0000313" key="4">
    <source>
        <dbReference type="EMBL" id="KAJ8250155.1"/>
    </source>
</evidence>
<dbReference type="InterPro" id="IPR035897">
    <property type="entry name" value="Toll_tir_struct_dom_sf"/>
</dbReference>
<protein>
    <recommendedName>
        <fullName evidence="3">DBB domain-containing protein</fullName>
    </recommendedName>
</protein>
<dbReference type="SMART" id="SM01282">
    <property type="entry name" value="DBB"/>
    <property type="match status" value="1"/>
</dbReference>